<dbReference type="SUPFAM" id="SSF55307">
    <property type="entry name" value="Tubulin C-terminal domain-like"/>
    <property type="match status" value="1"/>
</dbReference>
<evidence type="ECO:0000313" key="11">
    <source>
        <dbReference type="EMBL" id="ATX70823.1"/>
    </source>
</evidence>
<dbReference type="Pfam" id="PF00091">
    <property type="entry name" value="Tubulin"/>
    <property type="match status" value="1"/>
</dbReference>
<keyword evidence="4 5" id="KW-0717">Septation</keyword>
<dbReference type="Pfam" id="PF12327">
    <property type="entry name" value="FtsZ_C"/>
    <property type="match status" value="1"/>
</dbReference>
<dbReference type="GO" id="GO:0032153">
    <property type="term" value="C:cell division site"/>
    <property type="evidence" value="ECO:0007669"/>
    <property type="project" value="UniProtKB-UniRule"/>
</dbReference>
<dbReference type="EMBL" id="CP024870">
    <property type="protein sequence ID" value="ATX70823.1"/>
    <property type="molecule type" value="Genomic_DNA"/>
</dbReference>
<evidence type="ECO:0000256" key="2">
    <source>
        <dbReference type="ARBA" id="ARBA00022741"/>
    </source>
</evidence>
<evidence type="ECO:0000256" key="8">
    <source>
        <dbReference type="SAM" id="MobiDB-lite"/>
    </source>
</evidence>
<organism evidence="11 12">
    <name type="scientific">Spiroplasma clarkii</name>
    <dbReference type="NCBI Taxonomy" id="2139"/>
    <lineage>
        <taxon>Bacteria</taxon>
        <taxon>Bacillati</taxon>
        <taxon>Mycoplasmatota</taxon>
        <taxon>Mollicutes</taxon>
        <taxon>Entomoplasmatales</taxon>
        <taxon>Spiroplasmataceae</taxon>
        <taxon>Spiroplasma</taxon>
    </lineage>
</organism>
<gene>
    <name evidence="5 11" type="primary">ftsZ</name>
    <name evidence="11" type="ORF">SCLAR_v1c05040</name>
</gene>
<dbReference type="HAMAP" id="MF_00909">
    <property type="entry name" value="FtsZ"/>
    <property type="match status" value="1"/>
</dbReference>
<dbReference type="PROSITE" id="PS01135">
    <property type="entry name" value="FTSZ_2"/>
    <property type="match status" value="1"/>
</dbReference>
<name>A0A1Y0L082_9MOLU</name>
<evidence type="ECO:0000256" key="1">
    <source>
        <dbReference type="ARBA" id="ARBA00009690"/>
    </source>
</evidence>
<dbReference type="SMART" id="SM00864">
    <property type="entry name" value="Tubulin"/>
    <property type="match status" value="1"/>
</dbReference>
<dbReference type="Gene3D" id="3.40.50.1440">
    <property type="entry name" value="Tubulin/FtsZ, GTPase domain"/>
    <property type="match status" value="1"/>
</dbReference>
<feature type="binding site" evidence="5">
    <location>
        <begin position="105"/>
        <end position="107"/>
    </location>
    <ligand>
        <name>GTP</name>
        <dbReference type="ChEBI" id="CHEBI:37565"/>
    </ligand>
</feature>
<dbReference type="PROSITE" id="PS01134">
    <property type="entry name" value="FTSZ_1"/>
    <property type="match status" value="1"/>
</dbReference>
<dbReference type="SMART" id="SM00865">
    <property type="entry name" value="Tubulin_C"/>
    <property type="match status" value="1"/>
</dbReference>
<dbReference type="InterPro" id="IPR037103">
    <property type="entry name" value="Tubulin/FtsZ-like_C"/>
</dbReference>
<comment type="subcellular location">
    <subcellularLocation>
        <location evidence="5">Cytoplasm</location>
    </subcellularLocation>
    <text evidence="5">Assembles at midcell at the inner surface of the cytoplasmic membrane.</text>
</comment>
<dbReference type="FunFam" id="3.40.50.1440:FF:000001">
    <property type="entry name" value="Cell division protein FtsZ"/>
    <property type="match status" value="1"/>
</dbReference>
<feature type="domain" description="Tubulin/FtsZ 2-layer sandwich" evidence="10">
    <location>
        <begin position="203"/>
        <end position="320"/>
    </location>
</feature>
<dbReference type="InterPro" id="IPR036525">
    <property type="entry name" value="Tubulin/FtsZ_GTPase_sf"/>
</dbReference>
<evidence type="ECO:0000259" key="9">
    <source>
        <dbReference type="SMART" id="SM00864"/>
    </source>
</evidence>
<feature type="binding site" evidence="5">
    <location>
        <begin position="18"/>
        <end position="22"/>
    </location>
    <ligand>
        <name>GTP</name>
        <dbReference type="ChEBI" id="CHEBI:37565"/>
    </ligand>
</feature>
<keyword evidence="12" id="KW-1185">Reference proteome</keyword>
<keyword evidence="5 7" id="KW-0132">Cell division</keyword>
<keyword evidence="2 5" id="KW-0547">Nucleotide-binding</keyword>
<evidence type="ECO:0000256" key="7">
    <source>
        <dbReference type="RuleBase" id="RU000631"/>
    </source>
</evidence>
<dbReference type="InterPro" id="IPR008280">
    <property type="entry name" value="Tub_FtsZ_C"/>
</dbReference>
<dbReference type="PRINTS" id="PR00423">
    <property type="entry name" value="CELLDVISFTSZ"/>
</dbReference>
<dbReference type="GO" id="GO:0043093">
    <property type="term" value="P:FtsZ-dependent cytokinesis"/>
    <property type="evidence" value="ECO:0007669"/>
    <property type="project" value="UniProtKB-UniRule"/>
</dbReference>
<dbReference type="InterPro" id="IPR000158">
    <property type="entry name" value="Cell_div_FtsZ"/>
</dbReference>
<comment type="subunit">
    <text evidence="5">Homodimer. Polymerizes to form a dynamic ring structure in a strictly GTP-dependent manner. Interacts directly with several other division proteins.</text>
</comment>
<evidence type="ECO:0000256" key="5">
    <source>
        <dbReference type="HAMAP-Rule" id="MF_00909"/>
    </source>
</evidence>
<comment type="similarity">
    <text evidence="1 5 7">Belongs to the FtsZ family.</text>
</comment>
<dbReference type="AlphaFoldDB" id="A0A1Y0L082"/>
<keyword evidence="5" id="KW-0963">Cytoplasm</keyword>
<feature type="compositionally biased region" description="Low complexity" evidence="8">
    <location>
        <begin position="325"/>
        <end position="334"/>
    </location>
</feature>
<sequence length="406" mass="43576">MNQKNYHIAKIKVIGVGGGGGNAVNRMIEDGVNGVEFIVANTDLQDLYKSPVENKIVLGEKLTKGLGAGAKPNIGREAALEAEPQLKKALEGADLIFLAAGMGGGTGTGAAPVVARIAKETGALVVAIVTKPFKWEGKNRTIFAMDGIDELRKNVDSIIVISNDRLRQIGGTLPVMKAFKEADNILKQGVQAITDLTAVPAIMNVDFADVRTIMEGQGNAIFGIGIGRGPNKVIEATNKAVTSSLLETSIYGAKNALINITGGVNHSLEDAEDVIDIINQAAGVELDPIIGFSVNEHLDDEIIVTIIATGFDDNYNPISESATGSAHQQNSQSHHQAENVETVYDKRTSFMESRDDKRPSFVRESQPEQFQGGNHEDTTEEAPIVRKIDDTVDDEEDDLFSNNDWI</sequence>
<dbReference type="SUPFAM" id="SSF52490">
    <property type="entry name" value="Tubulin nucleotide-binding domain-like"/>
    <property type="match status" value="1"/>
</dbReference>
<evidence type="ECO:0000256" key="6">
    <source>
        <dbReference type="NCBIfam" id="TIGR00065"/>
    </source>
</evidence>
<dbReference type="Proteomes" id="UP000231179">
    <property type="component" value="Chromosome"/>
</dbReference>
<protein>
    <recommendedName>
        <fullName evidence="5 6">Cell division protein FtsZ</fullName>
    </recommendedName>
</protein>
<dbReference type="NCBIfam" id="TIGR00065">
    <property type="entry name" value="ftsZ"/>
    <property type="match status" value="1"/>
</dbReference>
<dbReference type="InterPro" id="IPR045061">
    <property type="entry name" value="FtsZ/CetZ"/>
</dbReference>
<accession>A0A1Y0L082</accession>
<keyword evidence="5 7" id="KW-0131">Cell cycle</keyword>
<comment type="function">
    <text evidence="5 7">Essential cell division protein that forms a contractile ring structure (Z ring) at the future cell division site. The regulation of the ring assembly controls the timing and the location of cell division. One of the functions of the FtsZ ring is to recruit other cell division proteins to the septum to produce a new cell wall between the dividing cells. Binds GTP and shows GTPase activity.</text>
</comment>
<dbReference type="InterPro" id="IPR018316">
    <property type="entry name" value="Tubulin/FtsZ_2-layer-sand-dom"/>
</dbReference>
<evidence type="ECO:0000256" key="3">
    <source>
        <dbReference type="ARBA" id="ARBA00023134"/>
    </source>
</evidence>
<dbReference type="GO" id="GO:0005525">
    <property type="term" value="F:GTP binding"/>
    <property type="evidence" value="ECO:0007669"/>
    <property type="project" value="UniProtKB-UniRule"/>
</dbReference>
<feature type="binding site" evidence="5">
    <location>
        <position position="183"/>
    </location>
    <ligand>
        <name>GTP</name>
        <dbReference type="ChEBI" id="CHEBI:37565"/>
    </ligand>
</feature>
<dbReference type="GO" id="GO:0003924">
    <property type="term" value="F:GTPase activity"/>
    <property type="evidence" value="ECO:0007669"/>
    <property type="project" value="UniProtKB-UniRule"/>
</dbReference>
<dbReference type="OrthoDB" id="9813375at2"/>
<reference evidence="11 12" key="1">
    <citation type="submission" date="2017-11" db="EMBL/GenBank/DDBJ databases">
        <title>Complete genome sequence of Spiroplasma clarkii CN-5 (DSM 19994).</title>
        <authorList>
            <person name="Tsai Y.-M."/>
            <person name="Chang A."/>
            <person name="Lo W.-S."/>
            <person name="Kuo C.-H."/>
        </authorList>
    </citation>
    <scope>NUCLEOTIDE SEQUENCE [LARGE SCALE GENOMIC DNA]</scope>
    <source>
        <strain evidence="11 12">CN-5</strain>
    </source>
</reference>
<dbReference type="PANTHER" id="PTHR30314">
    <property type="entry name" value="CELL DIVISION PROTEIN FTSZ-RELATED"/>
    <property type="match status" value="1"/>
</dbReference>
<feature type="binding site" evidence="5">
    <location>
        <position position="140"/>
    </location>
    <ligand>
        <name>GTP</name>
        <dbReference type="ChEBI" id="CHEBI:37565"/>
    </ligand>
</feature>
<feature type="domain" description="Tubulin/FtsZ GTPase" evidence="9">
    <location>
        <begin position="10"/>
        <end position="201"/>
    </location>
</feature>
<dbReference type="PANTHER" id="PTHR30314:SF3">
    <property type="entry name" value="MITOCHONDRIAL DIVISION PROTEIN FSZA"/>
    <property type="match status" value="1"/>
</dbReference>
<evidence type="ECO:0000259" key="10">
    <source>
        <dbReference type="SMART" id="SM00865"/>
    </source>
</evidence>
<evidence type="ECO:0000313" key="12">
    <source>
        <dbReference type="Proteomes" id="UP000231179"/>
    </source>
</evidence>
<dbReference type="InterPro" id="IPR020805">
    <property type="entry name" value="Cell_div_FtsZ_CS"/>
</dbReference>
<proteinExistence type="inferred from homology"/>
<dbReference type="GO" id="GO:0000917">
    <property type="term" value="P:division septum assembly"/>
    <property type="evidence" value="ECO:0007669"/>
    <property type="project" value="UniProtKB-KW"/>
</dbReference>
<keyword evidence="3 5" id="KW-0342">GTP-binding</keyword>
<evidence type="ECO:0000256" key="4">
    <source>
        <dbReference type="ARBA" id="ARBA00023210"/>
    </source>
</evidence>
<dbReference type="GO" id="GO:0005737">
    <property type="term" value="C:cytoplasm"/>
    <property type="evidence" value="ECO:0007669"/>
    <property type="project" value="UniProtKB-SubCell"/>
</dbReference>
<dbReference type="Gene3D" id="3.30.1330.20">
    <property type="entry name" value="Tubulin/FtsZ, C-terminal domain"/>
    <property type="match status" value="1"/>
</dbReference>
<feature type="region of interest" description="Disordered" evidence="8">
    <location>
        <begin position="318"/>
        <end position="406"/>
    </location>
</feature>
<dbReference type="InterPro" id="IPR003008">
    <property type="entry name" value="Tubulin_FtsZ_GTPase"/>
</dbReference>
<dbReference type="RefSeq" id="WP_100254382.1">
    <property type="nucleotide sequence ID" value="NZ_CP015819.1"/>
</dbReference>
<dbReference type="KEGG" id="scla:SCLARK_00770"/>
<dbReference type="InterPro" id="IPR024757">
    <property type="entry name" value="FtsZ_C"/>
</dbReference>
<dbReference type="GO" id="GO:0051258">
    <property type="term" value="P:protein polymerization"/>
    <property type="evidence" value="ECO:0007669"/>
    <property type="project" value="UniProtKB-UniRule"/>
</dbReference>
<dbReference type="CDD" id="cd02201">
    <property type="entry name" value="FtsZ_type1"/>
    <property type="match status" value="1"/>
</dbReference>
<feature type="compositionally biased region" description="Basic and acidic residues" evidence="8">
    <location>
        <begin position="335"/>
        <end position="361"/>
    </location>
</feature>
<feature type="binding site" evidence="5">
    <location>
        <position position="136"/>
    </location>
    <ligand>
        <name>GTP</name>
        <dbReference type="ChEBI" id="CHEBI:37565"/>
    </ligand>
</feature>